<dbReference type="InterPro" id="IPR005493">
    <property type="entry name" value="RraA/RraA-like"/>
</dbReference>
<feature type="binding site" evidence="5">
    <location>
        <position position="119"/>
    </location>
    <ligand>
        <name>substrate</name>
    </ligand>
</feature>
<keyword evidence="5" id="KW-0479">Metal-binding</keyword>
<dbReference type="CDD" id="cd16841">
    <property type="entry name" value="RraA_family"/>
    <property type="match status" value="1"/>
</dbReference>
<dbReference type="GO" id="GO:0046872">
    <property type="term" value="F:metal ion binding"/>
    <property type="evidence" value="ECO:0007669"/>
    <property type="project" value="UniProtKB-KW"/>
</dbReference>
<proteinExistence type="predicted"/>
<dbReference type="Proteomes" id="UP000219167">
    <property type="component" value="Unassembled WGS sequence"/>
</dbReference>
<feature type="binding site" evidence="5">
    <location>
        <position position="120"/>
    </location>
    <ligand>
        <name>Mg(2+)</name>
        <dbReference type="ChEBI" id="CHEBI:18420"/>
    </ligand>
</feature>
<name>A0A285UWW8_9HYPH</name>
<dbReference type="PANTHER" id="PTHR33254:SF4">
    <property type="entry name" value="4-HYDROXY-4-METHYL-2-OXOGLUTARATE ALDOLASE 3-RELATED"/>
    <property type="match status" value="1"/>
</dbReference>
<evidence type="ECO:0000313" key="7">
    <source>
        <dbReference type="Proteomes" id="UP000219167"/>
    </source>
</evidence>
<dbReference type="AlphaFoldDB" id="A0A285UWW8"/>
<comment type="cofactor">
    <cofactor evidence="5">
        <name>Mg(2+)</name>
        <dbReference type="ChEBI" id="CHEBI:18420"/>
    </cofactor>
</comment>
<dbReference type="RefSeq" id="WP_097142598.1">
    <property type="nucleotide sequence ID" value="NZ_OBQD01000022.1"/>
</dbReference>
<sequence length="247" mass="26726">MTIGFRIRKSWTRVSHDAVEQFRNLPVANVSDCMSRMFAGGANLKRMDRDGVLAGPALTVKTRPGSNLLLHKAIEMAQPGDVIVVDGGGETSAAVMGEMMMLQAIQRGIAGFVINGVIRDADALMEINRPIFALGATHRGPHKDGPGEIGFAVSIGGIVIEAGDLLLGDGDGVLCVPRDQIEPIHLAALKKQEAEGRQIEQTLAGALDRSWIDRSLHELGCEFVEYCLKAGQAPIHRRRMISERQIE</sequence>
<evidence type="ECO:0000256" key="5">
    <source>
        <dbReference type="PIRSR" id="PIRSR605493-1"/>
    </source>
</evidence>
<accession>A0A285UWW8</accession>
<evidence type="ECO:0000256" key="2">
    <source>
        <dbReference type="ARBA" id="ARBA00016549"/>
    </source>
</evidence>
<dbReference type="Gene3D" id="3.50.30.40">
    <property type="entry name" value="Ribonuclease E inhibitor RraA/RraA-like"/>
    <property type="match status" value="1"/>
</dbReference>
<evidence type="ECO:0000313" key="6">
    <source>
        <dbReference type="EMBL" id="SOC46319.1"/>
    </source>
</evidence>
<reference evidence="6 7" key="1">
    <citation type="submission" date="2017-08" db="EMBL/GenBank/DDBJ databases">
        <authorList>
            <person name="de Groot N.N."/>
        </authorList>
    </citation>
    <scope>NUCLEOTIDE SEQUENCE [LARGE SCALE GENOMIC DNA]</scope>
    <source>
        <strain evidence="6 7">JC85</strain>
    </source>
</reference>
<feature type="binding site" evidence="5">
    <location>
        <begin position="97"/>
        <end position="100"/>
    </location>
    <ligand>
        <name>substrate</name>
    </ligand>
</feature>
<organism evidence="6 7">
    <name type="scientific">Rhizobium subbaraonis</name>
    <dbReference type="NCBI Taxonomy" id="908946"/>
    <lineage>
        <taxon>Bacteria</taxon>
        <taxon>Pseudomonadati</taxon>
        <taxon>Pseudomonadota</taxon>
        <taxon>Alphaproteobacteria</taxon>
        <taxon>Hyphomicrobiales</taxon>
        <taxon>Rhizobiaceae</taxon>
        <taxon>Rhizobium/Agrobacterium group</taxon>
        <taxon>Rhizobium</taxon>
    </lineage>
</organism>
<keyword evidence="7" id="KW-1185">Reference proteome</keyword>
<comment type="cofactor">
    <cofactor evidence="1">
        <name>a divalent metal cation</name>
        <dbReference type="ChEBI" id="CHEBI:60240"/>
    </cofactor>
</comment>
<dbReference type="Pfam" id="PF03737">
    <property type="entry name" value="RraA-like"/>
    <property type="match status" value="1"/>
</dbReference>
<dbReference type="PANTHER" id="PTHR33254">
    <property type="entry name" value="4-HYDROXY-4-METHYL-2-OXOGLUTARATE ALDOLASE 3-RELATED"/>
    <property type="match status" value="1"/>
</dbReference>
<evidence type="ECO:0000256" key="3">
    <source>
        <dbReference type="ARBA" id="ARBA00029596"/>
    </source>
</evidence>
<protein>
    <recommendedName>
        <fullName evidence="2">Putative 4-hydroxy-4-methyl-2-oxoglutarate aldolase</fullName>
    </recommendedName>
    <alternativeName>
        <fullName evidence="3">Regulator of ribonuclease activity homolog</fullName>
    </alternativeName>
    <alternativeName>
        <fullName evidence="4">RraA-like protein</fullName>
    </alternativeName>
</protein>
<dbReference type="EMBL" id="OBQD01000022">
    <property type="protein sequence ID" value="SOC46319.1"/>
    <property type="molecule type" value="Genomic_DNA"/>
</dbReference>
<dbReference type="NCBIfam" id="NF004850">
    <property type="entry name" value="PRK06201.1"/>
    <property type="match status" value="1"/>
</dbReference>
<dbReference type="SUPFAM" id="SSF89562">
    <property type="entry name" value="RraA-like"/>
    <property type="match status" value="1"/>
</dbReference>
<dbReference type="OrthoDB" id="9812532at2"/>
<gene>
    <name evidence="6" type="ORF">SAMN05892877_1227</name>
</gene>
<evidence type="ECO:0000256" key="1">
    <source>
        <dbReference type="ARBA" id="ARBA00001968"/>
    </source>
</evidence>
<dbReference type="InterPro" id="IPR036704">
    <property type="entry name" value="RraA/RraA-like_sf"/>
</dbReference>
<evidence type="ECO:0000256" key="4">
    <source>
        <dbReference type="ARBA" id="ARBA00030169"/>
    </source>
</evidence>
<keyword evidence="5" id="KW-0460">Magnesium</keyword>